<organism evidence="2 3">
    <name type="scientific">Knipowitschia caucasica</name>
    <name type="common">Caucasian dwarf goby</name>
    <name type="synonym">Pomatoschistus caucasicus</name>
    <dbReference type="NCBI Taxonomy" id="637954"/>
    <lineage>
        <taxon>Eukaryota</taxon>
        <taxon>Metazoa</taxon>
        <taxon>Chordata</taxon>
        <taxon>Craniata</taxon>
        <taxon>Vertebrata</taxon>
        <taxon>Euteleostomi</taxon>
        <taxon>Actinopterygii</taxon>
        <taxon>Neopterygii</taxon>
        <taxon>Teleostei</taxon>
        <taxon>Neoteleostei</taxon>
        <taxon>Acanthomorphata</taxon>
        <taxon>Gobiaria</taxon>
        <taxon>Gobiiformes</taxon>
        <taxon>Gobioidei</taxon>
        <taxon>Gobiidae</taxon>
        <taxon>Gobiinae</taxon>
        <taxon>Knipowitschia</taxon>
    </lineage>
</organism>
<evidence type="ECO:0000313" key="3">
    <source>
        <dbReference type="Proteomes" id="UP001497482"/>
    </source>
</evidence>
<feature type="compositionally biased region" description="Basic and acidic residues" evidence="1">
    <location>
        <begin position="136"/>
        <end position="151"/>
    </location>
</feature>
<evidence type="ECO:0000256" key="1">
    <source>
        <dbReference type="SAM" id="MobiDB-lite"/>
    </source>
</evidence>
<dbReference type="AlphaFoldDB" id="A0AAV2JPP6"/>
<accession>A0AAV2JPP6</accession>
<feature type="compositionally biased region" description="Basic residues" evidence="1">
    <location>
        <begin position="111"/>
        <end position="124"/>
    </location>
</feature>
<reference evidence="2 3" key="1">
    <citation type="submission" date="2024-04" db="EMBL/GenBank/DDBJ databases">
        <authorList>
            <person name="Waldvogel A.-M."/>
            <person name="Schoenle A."/>
        </authorList>
    </citation>
    <scope>NUCLEOTIDE SEQUENCE [LARGE SCALE GENOMIC DNA]</scope>
</reference>
<protein>
    <submittedName>
        <fullName evidence="2">Uncharacterized protein</fullName>
    </submittedName>
</protein>
<dbReference type="EMBL" id="OZ035835">
    <property type="protein sequence ID" value="CAL1578601.1"/>
    <property type="molecule type" value="Genomic_DNA"/>
</dbReference>
<name>A0AAV2JPP6_KNICA</name>
<feature type="region of interest" description="Disordered" evidence="1">
    <location>
        <begin position="54"/>
        <end position="185"/>
    </location>
</feature>
<sequence length="185" mass="20195">MSLCYGPDGVKTEEHVDGKSVAVSIATLAQTSQHRAVSMAPASGTVVFGQKHTDLHSVKQRKRRRQDSHVCIQPVMGSTRRKDGALEPGAPHSPRPQNPNPDRLRPQLSRRISRRAATPRRTRPVCRTTSAVKAAHKPDQEKVRARGREPCGKPGSPSGEVPAGTSRSRAVKLQSHRSICNTPDR</sequence>
<keyword evidence="3" id="KW-1185">Reference proteome</keyword>
<feature type="compositionally biased region" description="Polar residues" evidence="1">
    <location>
        <begin position="176"/>
        <end position="185"/>
    </location>
</feature>
<evidence type="ECO:0000313" key="2">
    <source>
        <dbReference type="EMBL" id="CAL1578601.1"/>
    </source>
</evidence>
<proteinExistence type="predicted"/>
<dbReference type="Proteomes" id="UP001497482">
    <property type="component" value="Chromosome 13"/>
</dbReference>
<gene>
    <name evidence="2" type="ORF">KC01_LOCUS9727</name>
</gene>